<keyword evidence="2 6" id="KW-0812">Transmembrane</keyword>
<proteinExistence type="predicted"/>
<feature type="transmembrane region" description="Helical" evidence="6">
    <location>
        <begin position="550"/>
        <end position="566"/>
    </location>
</feature>
<keyword evidence="4 6" id="KW-1133">Transmembrane helix</keyword>
<dbReference type="InterPro" id="IPR045062">
    <property type="entry name" value="Cyt_c_biogenesis_CcsA/CcmC"/>
</dbReference>
<evidence type="ECO:0000313" key="9">
    <source>
        <dbReference type="EMBL" id="MBW4769721.1"/>
    </source>
</evidence>
<keyword evidence="10" id="KW-1185">Reference proteome</keyword>
<dbReference type="PANTHER" id="PTHR30071:SF1">
    <property type="entry name" value="CYTOCHROME B_B6 PROTEIN-RELATED"/>
    <property type="match status" value="1"/>
</dbReference>
<comment type="caution">
    <text evidence="9">The sequence shown here is derived from an EMBL/GenBank/DDBJ whole genome shotgun (WGS) entry which is preliminary data.</text>
</comment>
<feature type="domain" description="ResB-like" evidence="8">
    <location>
        <begin position="66"/>
        <end position="178"/>
    </location>
</feature>
<evidence type="ECO:0000256" key="5">
    <source>
        <dbReference type="ARBA" id="ARBA00023136"/>
    </source>
</evidence>
<evidence type="ECO:0000256" key="4">
    <source>
        <dbReference type="ARBA" id="ARBA00022989"/>
    </source>
</evidence>
<organism evidence="9 10">
    <name type="scientific">Hoylesella nanceiensis</name>
    <dbReference type="NCBI Taxonomy" id="425941"/>
    <lineage>
        <taxon>Bacteria</taxon>
        <taxon>Pseudomonadati</taxon>
        <taxon>Bacteroidota</taxon>
        <taxon>Bacteroidia</taxon>
        <taxon>Bacteroidales</taxon>
        <taxon>Prevotellaceae</taxon>
        <taxon>Hoylesella</taxon>
    </lineage>
</organism>
<feature type="transmembrane region" description="Helical" evidence="6">
    <location>
        <begin position="723"/>
        <end position="743"/>
    </location>
</feature>
<dbReference type="RefSeq" id="WP_219481743.1">
    <property type="nucleotide sequence ID" value="NZ_JAHXCT010000005.1"/>
</dbReference>
<feature type="transmembrane region" description="Helical" evidence="6">
    <location>
        <begin position="693"/>
        <end position="711"/>
    </location>
</feature>
<gene>
    <name evidence="9" type="primary">ccsA</name>
    <name evidence="9" type="ORF">KZO38_08110</name>
</gene>
<reference evidence="9 10" key="1">
    <citation type="submission" date="2021-07" db="EMBL/GenBank/DDBJ databases">
        <title>Genomic diversity and antimicrobial resistance of Prevotella spp. isolated from chronic lung disease airways.</title>
        <authorList>
            <person name="Webb K.A."/>
            <person name="Olagoke O.S."/>
            <person name="Baird T."/>
            <person name="Neill J."/>
            <person name="Pham A."/>
            <person name="Wells T.J."/>
            <person name="Ramsay K.A."/>
            <person name="Bell S.C."/>
            <person name="Sarovich D.S."/>
            <person name="Price E.P."/>
        </authorList>
    </citation>
    <scope>NUCLEOTIDE SEQUENCE [LARGE SCALE GENOMIC DNA]</scope>
    <source>
        <strain evidence="9 10">SCHI0011.S.12</strain>
    </source>
</reference>
<name>A0ABS6YDR6_9BACT</name>
<feature type="transmembrane region" description="Helical" evidence="6">
    <location>
        <begin position="36"/>
        <end position="58"/>
    </location>
</feature>
<feature type="domain" description="Cytochrome c assembly protein" evidence="7">
    <location>
        <begin position="544"/>
        <end position="747"/>
    </location>
</feature>
<protein>
    <submittedName>
        <fullName evidence="9">Cytochrome c biogenesis protein CcsA</fullName>
    </submittedName>
</protein>
<dbReference type="InterPro" id="IPR002541">
    <property type="entry name" value="Cyt_c_assembly"/>
</dbReference>
<keyword evidence="5 6" id="KW-0472">Membrane</keyword>
<sequence>MMKIFFLFLYALVIVIMGAATIIEKYNGTDFVSQHIYTSWWFIALWAVLGVLSGVALVKNKRKNVVIITLHGSFLVILLGAFITHCFAQKGVIYLEKGKATNVFESVNNHQEQQKCVLPFYITLNKFETSFHEGTDSENDYTSYITITDGDKTQSMQVSMNHIAQYKGVRLYQTGYSEVSNVSALTVNSDPYGIAITYVGYGILFVSLIAMLVRRNGMFRALLRNPLLKKNLFVIFLLLCPTLSLSTKAQNTIPKDCAKQLGEVLVLYNGRICPLQTLALDLTKKVYGARSYHGLTAEQVLAGLIFYDEKWRGEPFIHVKKQEIRTKFFLPEYCTMNEFFNYDQGGYILGPYLQPDDGTRKDALHQQINDVDEKIMLVMQVRQGNLLKVFPVAMNGKIKWFSPTEELPKSLSPNIKEYISQAFDLLFQYTKESNWGAFRHELNKMMAFQRTQAARVLPTDTTIEAEKIYNMVPFATILFMVNLTLGLCALVLLIVRLTKNYSLKELPRGFKVVDSVLSVLLFVSFVALTLCLTLRWIVSGTVPMSNGYETMLIVAWFVMLVALITYRKVNIVKMFAFLLSGFFLLVSHIAQMDPQITHVMPVLNSPLLAIHVSIIMMGYALLAFTFVCSLTSLVLYLLHRQSTDVQQQNIKALQMLSMLFLLPALVALCYGIFIGAIWANISWGQYWSWDPKETWALITLMVYAVPVHFFYSKHQHAPLFYHIYMLLAFSTVLMTYFGVNYFLGGMHSYA</sequence>
<dbReference type="InterPro" id="IPR007816">
    <property type="entry name" value="ResB-like_domain"/>
</dbReference>
<accession>A0ABS6YDR6</accession>
<dbReference type="Pfam" id="PF01578">
    <property type="entry name" value="Cytochrom_C_asm"/>
    <property type="match status" value="1"/>
</dbReference>
<feature type="transmembrane region" description="Helical" evidence="6">
    <location>
        <begin position="571"/>
        <end position="590"/>
    </location>
</feature>
<evidence type="ECO:0000259" key="8">
    <source>
        <dbReference type="Pfam" id="PF05140"/>
    </source>
</evidence>
<evidence type="ECO:0000256" key="6">
    <source>
        <dbReference type="SAM" id="Phobius"/>
    </source>
</evidence>
<evidence type="ECO:0000256" key="3">
    <source>
        <dbReference type="ARBA" id="ARBA00022748"/>
    </source>
</evidence>
<keyword evidence="3" id="KW-0201">Cytochrome c-type biogenesis</keyword>
<feature type="transmembrane region" description="Helical" evidence="6">
    <location>
        <begin position="192"/>
        <end position="212"/>
    </location>
</feature>
<comment type="subcellular location">
    <subcellularLocation>
        <location evidence="1">Membrane</location>
        <topology evidence="1">Multi-pass membrane protein</topology>
    </subcellularLocation>
</comment>
<dbReference type="Proteomes" id="UP000788426">
    <property type="component" value="Unassembled WGS sequence"/>
</dbReference>
<dbReference type="EMBL" id="JAHXCT010000005">
    <property type="protein sequence ID" value="MBW4769721.1"/>
    <property type="molecule type" value="Genomic_DNA"/>
</dbReference>
<feature type="transmembrane region" description="Helical" evidence="6">
    <location>
        <begin position="65"/>
        <end position="84"/>
    </location>
</feature>
<feature type="transmembrane region" description="Helical" evidence="6">
    <location>
        <begin position="659"/>
        <end position="681"/>
    </location>
</feature>
<feature type="transmembrane region" description="Helical" evidence="6">
    <location>
        <begin position="471"/>
        <end position="495"/>
    </location>
</feature>
<dbReference type="PANTHER" id="PTHR30071">
    <property type="entry name" value="HEME EXPORTER PROTEIN C"/>
    <property type="match status" value="1"/>
</dbReference>
<feature type="transmembrane region" description="Helical" evidence="6">
    <location>
        <begin position="516"/>
        <end position="538"/>
    </location>
</feature>
<dbReference type="Pfam" id="PF05140">
    <property type="entry name" value="ResB"/>
    <property type="match status" value="1"/>
</dbReference>
<feature type="transmembrane region" description="Helical" evidence="6">
    <location>
        <begin position="610"/>
        <end position="638"/>
    </location>
</feature>
<evidence type="ECO:0000256" key="1">
    <source>
        <dbReference type="ARBA" id="ARBA00004141"/>
    </source>
</evidence>
<evidence type="ECO:0000313" key="10">
    <source>
        <dbReference type="Proteomes" id="UP000788426"/>
    </source>
</evidence>
<feature type="transmembrane region" description="Helical" evidence="6">
    <location>
        <begin position="232"/>
        <end position="249"/>
    </location>
</feature>
<evidence type="ECO:0000256" key="2">
    <source>
        <dbReference type="ARBA" id="ARBA00022692"/>
    </source>
</evidence>
<evidence type="ECO:0000259" key="7">
    <source>
        <dbReference type="Pfam" id="PF01578"/>
    </source>
</evidence>